<dbReference type="EMBL" id="CP109441">
    <property type="protein sequence ID" value="WUV50171.1"/>
    <property type="molecule type" value="Genomic_DNA"/>
</dbReference>
<sequence length="199" mass="21415">MTDAPDNLPAVRVGDIDREVAAKQLQLAVDEGQLDLLELDKRLVAVYSAQTAQELFAITADLPVIAAAREPIELRTSSGARAKVGAWIVPAEITAECSSGSIKIDFTQALCPHREVVVHVAVGSGRVQLIVPRGWRVDLDRVQASSGTVKNKVTEGSLPGSPQLRVDGEIGSGAVVAKYPRPPRRSFLAWLLRRPRPTV</sequence>
<dbReference type="Pfam" id="PF08044">
    <property type="entry name" value="DUF1707"/>
    <property type="match status" value="1"/>
</dbReference>
<gene>
    <name evidence="2" type="ORF">OG563_19450</name>
</gene>
<keyword evidence="3" id="KW-1185">Reference proteome</keyword>
<evidence type="ECO:0000313" key="2">
    <source>
        <dbReference type="EMBL" id="WUV50171.1"/>
    </source>
</evidence>
<protein>
    <submittedName>
        <fullName evidence="2">DUF1707 domain-containing protein</fullName>
    </submittedName>
</protein>
<dbReference type="Proteomes" id="UP001432062">
    <property type="component" value="Chromosome"/>
</dbReference>
<reference evidence="2" key="1">
    <citation type="submission" date="2022-10" db="EMBL/GenBank/DDBJ databases">
        <title>The complete genomes of actinobacterial strains from the NBC collection.</title>
        <authorList>
            <person name="Joergensen T.S."/>
            <person name="Alvarez Arevalo M."/>
            <person name="Sterndorff E.B."/>
            <person name="Faurdal D."/>
            <person name="Vuksanovic O."/>
            <person name="Mourched A.-S."/>
            <person name="Charusanti P."/>
            <person name="Shaw S."/>
            <person name="Blin K."/>
            <person name="Weber T."/>
        </authorList>
    </citation>
    <scope>NUCLEOTIDE SEQUENCE</scope>
    <source>
        <strain evidence="2">NBC_01482</strain>
    </source>
</reference>
<dbReference type="RefSeq" id="WP_327094865.1">
    <property type="nucleotide sequence ID" value="NZ_CP109149.1"/>
</dbReference>
<proteinExistence type="predicted"/>
<dbReference type="PANTHER" id="PTHR40763:SF5">
    <property type="entry name" value="MEMBRANE PROTEIN"/>
    <property type="match status" value="1"/>
</dbReference>
<evidence type="ECO:0000313" key="3">
    <source>
        <dbReference type="Proteomes" id="UP001432062"/>
    </source>
</evidence>
<feature type="domain" description="DUF1707" evidence="1">
    <location>
        <begin position="11"/>
        <end position="63"/>
    </location>
</feature>
<dbReference type="InterPro" id="IPR012551">
    <property type="entry name" value="DUF1707_SHOCT-like"/>
</dbReference>
<name>A0ABZ1Z708_9NOCA</name>
<accession>A0ABZ1Z708</accession>
<evidence type="ECO:0000259" key="1">
    <source>
        <dbReference type="Pfam" id="PF08044"/>
    </source>
</evidence>
<organism evidence="2 3">
    <name type="scientific">Nocardia vinacea</name>
    <dbReference type="NCBI Taxonomy" id="96468"/>
    <lineage>
        <taxon>Bacteria</taxon>
        <taxon>Bacillati</taxon>
        <taxon>Actinomycetota</taxon>
        <taxon>Actinomycetes</taxon>
        <taxon>Mycobacteriales</taxon>
        <taxon>Nocardiaceae</taxon>
        <taxon>Nocardia</taxon>
    </lineage>
</organism>
<dbReference type="PANTHER" id="PTHR40763">
    <property type="entry name" value="MEMBRANE PROTEIN-RELATED"/>
    <property type="match status" value="1"/>
</dbReference>